<dbReference type="PATRIC" id="fig|37916.4.peg.1356"/>
<name>A0A0J6ZC78_9MYCO</name>
<sequence>MNKPPDQPAIHIAANAARPGLVLVAIGSGTDPFSVSPEFANELAGQLLDAATAARDAETYARDA</sequence>
<dbReference type="AlphaFoldDB" id="A0A0J6ZC78"/>
<gene>
    <name evidence="1" type="ORF">MCHLDSM_01458</name>
</gene>
<evidence type="ECO:0000313" key="1">
    <source>
        <dbReference type="EMBL" id="KMO82306.1"/>
    </source>
</evidence>
<protein>
    <submittedName>
        <fullName evidence="1">Uncharacterized protein</fullName>
    </submittedName>
</protein>
<dbReference type="STRING" id="37916.MCHLDSM_01458"/>
<proteinExistence type="predicted"/>
<dbReference type="RefSeq" id="WP_048469354.1">
    <property type="nucleotide sequence ID" value="NZ_JYNL01000010.1"/>
</dbReference>
<dbReference type="EMBL" id="JYNL01000010">
    <property type="protein sequence ID" value="KMO82306.1"/>
    <property type="molecule type" value="Genomic_DNA"/>
</dbReference>
<comment type="caution">
    <text evidence="1">The sequence shown here is derived from an EMBL/GenBank/DDBJ whole genome shotgun (WGS) entry which is preliminary data.</text>
</comment>
<accession>A0A0J6ZC78</accession>
<dbReference type="Proteomes" id="UP000036513">
    <property type="component" value="Unassembled WGS sequence"/>
</dbReference>
<organism evidence="1 2">
    <name type="scientific">Mycolicibacterium chlorophenolicum</name>
    <dbReference type="NCBI Taxonomy" id="37916"/>
    <lineage>
        <taxon>Bacteria</taxon>
        <taxon>Bacillati</taxon>
        <taxon>Actinomycetota</taxon>
        <taxon>Actinomycetes</taxon>
        <taxon>Mycobacteriales</taxon>
        <taxon>Mycobacteriaceae</taxon>
        <taxon>Mycolicibacterium</taxon>
    </lineage>
</organism>
<evidence type="ECO:0000313" key="2">
    <source>
        <dbReference type="Proteomes" id="UP000036513"/>
    </source>
</evidence>
<keyword evidence="2" id="KW-1185">Reference proteome</keyword>
<reference evidence="1 2" key="1">
    <citation type="journal article" date="2015" name="Genome Biol. Evol.">
        <title>Characterization of Three Mycobacterium spp. with Potential Use in Bioremediation by Genome Sequencing and Comparative Genomics.</title>
        <authorList>
            <person name="Das S."/>
            <person name="Pettersson B.M."/>
            <person name="Behra P.R."/>
            <person name="Ramesh M."/>
            <person name="Dasgupta S."/>
            <person name="Bhattacharya A."/>
            <person name="Kirsebom L.A."/>
        </authorList>
    </citation>
    <scope>NUCLEOTIDE SEQUENCE [LARGE SCALE GENOMIC DNA]</scope>
    <source>
        <strain evidence="1 2">DSM 43826</strain>
    </source>
</reference>